<dbReference type="InterPro" id="IPR012327">
    <property type="entry name" value="MeTrfase_D12"/>
</dbReference>
<dbReference type="GO" id="GO:0003676">
    <property type="term" value="F:nucleic acid binding"/>
    <property type="evidence" value="ECO:0007669"/>
    <property type="project" value="InterPro"/>
</dbReference>
<comment type="caution">
    <text evidence="6">The sequence shown here is derived from an EMBL/GenBank/DDBJ whole genome shotgun (WGS) entry which is preliminary data.</text>
</comment>
<protein>
    <recommendedName>
        <fullName evidence="1">site-specific DNA-methyltransferase (adenine-specific)</fullName>
        <ecNumber evidence="1">2.1.1.72</ecNumber>
    </recommendedName>
</protein>
<organism evidence="6 7">
    <name type="scientific">Mucilaginibacter gotjawali</name>
    <dbReference type="NCBI Taxonomy" id="1550579"/>
    <lineage>
        <taxon>Bacteria</taxon>
        <taxon>Pseudomonadati</taxon>
        <taxon>Bacteroidota</taxon>
        <taxon>Sphingobacteriia</taxon>
        <taxon>Sphingobacteriales</taxon>
        <taxon>Sphingobacteriaceae</taxon>
        <taxon>Mucilaginibacter</taxon>
    </lineage>
</organism>
<keyword evidence="2 6" id="KW-0489">Methyltransferase</keyword>
<dbReference type="GO" id="GO:0009007">
    <property type="term" value="F:site-specific DNA-methyltransferase (adenine-specific) activity"/>
    <property type="evidence" value="ECO:0007669"/>
    <property type="project" value="UniProtKB-EC"/>
</dbReference>
<sequence length="337" mass="38158">MRYIGSKSSSIEEIFRSVSPYRTAGTFCDPFGGTSTVGAYFKHKGFHVYTGDLLLFAHYIQVAKLAFNEPPSFNAVKTTLSITDAMGLPTYLNQIPDVSGWFVENFAVRRQYFTLANAARIEACWQQIISFQERGLITFQEYAFLMASLIESMDRVANTAGTYYAYLKKFSIKASREFRFEFIMPVNGAFAGESDLGDALELIKRRHYDVIYLDPPYNDRRYHGYYHLPEAIARGITPQVTGKAGVCHFDLDIPSDFYGASSALLSLEDILAHADYNLLLFHYCPNGLIPQSKLDAVFQQYASTTRIDIQSLGYSTKRAERKSSTLLYLIHNEQRPA</sequence>
<evidence type="ECO:0000256" key="2">
    <source>
        <dbReference type="ARBA" id="ARBA00022603"/>
    </source>
</evidence>
<keyword evidence="3 6" id="KW-0808">Transferase</keyword>
<comment type="catalytic activity">
    <reaction evidence="5">
        <text>a 2'-deoxyadenosine in DNA + S-adenosyl-L-methionine = an N(6)-methyl-2'-deoxyadenosine in DNA + S-adenosyl-L-homocysteine + H(+)</text>
        <dbReference type="Rhea" id="RHEA:15197"/>
        <dbReference type="Rhea" id="RHEA-COMP:12418"/>
        <dbReference type="Rhea" id="RHEA-COMP:12419"/>
        <dbReference type="ChEBI" id="CHEBI:15378"/>
        <dbReference type="ChEBI" id="CHEBI:57856"/>
        <dbReference type="ChEBI" id="CHEBI:59789"/>
        <dbReference type="ChEBI" id="CHEBI:90615"/>
        <dbReference type="ChEBI" id="CHEBI:90616"/>
        <dbReference type="EC" id="2.1.1.72"/>
    </reaction>
</comment>
<evidence type="ECO:0000256" key="1">
    <source>
        <dbReference type="ARBA" id="ARBA00011900"/>
    </source>
</evidence>
<reference evidence="6" key="1">
    <citation type="submission" date="2020-08" db="EMBL/GenBank/DDBJ databases">
        <title>Genomic Encyclopedia of Type Strains, Phase III (KMG-III): the genomes of soil and plant-associated and newly described type strains.</title>
        <authorList>
            <person name="Whitman W."/>
        </authorList>
    </citation>
    <scope>NUCLEOTIDE SEQUENCE [LARGE SCALE GENOMIC DNA]</scope>
    <source>
        <strain evidence="6">CECT 8628</strain>
    </source>
</reference>
<dbReference type="GO" id="GO:0009307">
    <property type="term" value="P:DNA restriction-modification system"/>
    <property type="evidence" value="ECO:0007669"/>
    <property type="project" value="InterPro"/>
</dbReference>
<dbReference type="GO" id="GO:0032259">
    <property type="term" value="P:methylation"/>
    <property type="evidence" value="ECO:0007669"/>
    <property type="project" value="UniProtKB-KW"/>
</dbReference>
<keyword evidence="7" id="KW-1185">Reference proteome</keyword>
<evidence type="ECO:0000313" key="6">
    <source>
        <dbReference type="EMBL" id="MBB3056716.1"/>
    </source>
</evidence>
<dbReference type="Pfam" id="PF02086">
    <property type="entry name" value="MethyltransfD12"/>
    <property type="match status" value="1"/>
</dbReference>
<keyword evidence="4" id="KW-0949">S-adenosyl-L-methionine</keyword>
<accession>A0A839SFY9</accession>
<evidence type="ECO:0000256" key="4">
    <source>
        <dbReference type="ARBA" id="ARBA00022691"/>
    </source>
</evidence>
<dbReference type="Proteomes" id="UP000539265">
    <property type="component" value="Unassembled WGS sequence"/>
</dbReference>
<dbReference type="AlphaFoldDB" id="A0A839SFY9"/>
<dbReference type="EC" id="2.1.1.72" evidence="1"/>
<evidence type="ECO:0000256" key="5">
    <source>
        <dbReference type="ARBA" id="ARBA00047942"/>
    </source>
</evidence>
<gene>
    <name evidence="6" type="ORF">FHS11_003142</name>
</gene>
<dbReference type="OrthoDB" id="9805629at2"/>
<dbReference type="InterPro" id="IPR002052">
    <property type="entry name" value="DNA_methylase_N6_adenine_CS"/>
</dbReference>
<name>A0A839SFY9_9SPHI</name>
<proteinExistence type="predicted"/>
<dbReference type="RefSeq" id="WP_096356139.1">
    <property type="nucleotide sequence ID" value="NZ_AP017313.1"/>
</dbReference>
<evidence type="ECO:0000256" key="3">
    <source>
        <dbReference type="ARBA" id="ARBA00022679"/>
    </source>
</evidence>
<dbReference type="EMBL" id="JACHWX010000009">
    <property type="protein sequence ID" value="MBB3056716.1"/>
    <property type="molecule type" value="Genomic_DNA"/>
</dbReference>
<dbReference type="PRINTS" id="PR00505">
    <property type="entry name" value="D12N6MTFRASE"/>
</dbReference>
<dbReference type="PROSITE" id="PS00092">
    <property type="entry name" value="N6_MTASE"/>
    <property type="match status" value="1"/>
</dbReference>
<dbReference type="InterPro" id="IPR029063">
    <property type="entry name" value="SAM-dependent_MTases_sf"/>
</dbReference>
<dbReference type="SUPFAM" id="SSF53335">
    <property type="entry name" value="S-adenosyl-L-methionine-dependent methyltransferases"/>
    <property type="match status" value="1"/>
</dbReference>
<evidence type="ECO:0000313" key="7">
    <source>
        <dbReference type="Proteomes" id="UP000539265"/>
    </source>
</evidence>